<organism evidence="4 5">
    <name type="scientific">Cicer arietinum</name>
    <name type="common">Chickpea</name>
    <name type="synonym">Garbanzo</name>
    <dbReference type="NCBI Taxonomy" id="3827"/>
    <lineage>
        <taxon>Eukaryota</taxon>
        <taxon>Viridiplantae</taxon>
        <taxon>Streptophyta</taxon>
        <taxon>Embryophyta</taxon>
        <taxon>Tracheophyta</taxon>
        <taxon>Spermatophyta</taxon>
        <taxon>Magnoliopsida</taxon>
        <taxon>eudicotyledons</taxon>
        <taxon>Gunneridae</taxon>
        <taxon>Pentapetalae</taxon>
        <taxon>rosids</taxon>
        <taxon>fabids</taxon>
        <taxon>Fabales</taxon>
        <taxon>Fabaceae</taxon>
        <taxon>Papilionoideae</taxon>
        <taxon>50 kb inversion clade</taxon>
        <taxon>NPAAA clade</taxon>
        <taxon>Hologalegina</taxon>
        <taxon>IRL clade</taxon>
        <taxon>Cicereae</taxon>
        <taxon>Cicer</taxon>
    </lineage>
</organism>
<dbReference type="InterPro" id="IPR000873">
    <property type="entry name" value="AMP-dep_synth/lig_dom"/>
</dbReference>
<dbReference type="Gene3D" id="3.30.300.30">
    <property type="match status" value="1"/>
</dbReference>
<name>A0A1S2YCH0_CICAR</name>
<keyword evidence="2" id="KW-0472">Membrane</keyword>
<feature type="transmembrane region" description="Helical" evidence="2">
    <location>
        <begin position="28"/>
        <end position="48"/>
    </location>
</feature>
<comment type="catalytic activity">
    <reaction evidence="1">
        <text>a long-chain fatty acid + ATP + CoA = a long-chain fatty acyl-CoA + AMP + diphosphate</text>
        <dbReference type="Rhea" id="RHEA:15421"/>
        <dbReference type="ChEBI" id="CHEBI:30616"/>
        <dbReference type="ChEBI" id="CHEBI:33019"/>
        <dbReference type="ChEBI" id="CHEBI:57287"/>
        <dbReference type="ChEBI" id="CHEBI:57560"/>
        <dbReference type="ChEBI" id="CHEBI:83139"/>
        <dbReference type="ChEBI" id="CHEBI:456215"/>
        <dbReference type="EC" id="6.2.1.3"/>
    </reaction>
    <physiologicalReaction direction="left-to-right" evidence="1">
        <dbReference type="Rhea" id="RHEA:15422"/>
    </physiologicalReaction>
</comment>
<reference evidence="4" key="1">
    <citation type="journal article" date="2013" name="Nat. Biotechnol.">
        <title>Draft genome sequence of chickpea (Cicer arietinum) provides a resource for trait improvement.</title>
        <authorList>
            <person name="Varshney R.K."/>
            <person name="Song C."/>
            <person name="Saxena R.K."/>
            <person name="Azam S."/>
            <person name="Yu S."/>
            <person name="Sharpe A.G."/>
            <person name="Cannon S."/>
            <person name="Baek J."/>
            <person name="Rosen B.D."/>
            <person name="Tar'an B."/>
            <person name="Millan T."/>
            <person name="Zhang X."/>
            <person name="Ramsay L.D."/>
            <person name="Iwata A."/>
            <person name="Wang Y."/>
            <person name="Nelson W."/>
            <person name="Farmer A.D."/>
            <person name="Gaur P.M."/>
            <person name="Soderlund C."/>
            <person name="Penmetsa R.V."/>
            <person name="Xu C."/>
            <person name="Bharti A.K."/>
            <person name="He W."/>
            <person name="Winter P."/>
            <person name="Zhao S."/>
            <person name="Hane J.K."/>
            <person name="Carrasquilla-Garcia N."/>
            <person name="Condie J.A."/>
            <person name="Upadhyaya H.D."/>
            <person name="Luo M.C."/>
            <person name="Thudi M."/>
            <person name="Gowda C.L."/>
            <person name="Singh N.P."/>
            <person name="Lichtenzveig J."/>
            <person name="Gali K.K."/>
            <person name="Rubio J."/>
            <person name="Nadarajan N."/>
            <person name="Dolezel J."/>
            <person name="Bansal K.C."/>
            <person name="Xu X."/>
            <person name="Edwards D."/>
            <person name="Zhang G."/>
            <person name="Kahl G."/>
            <person name="Gil J."/>
            <person name="Singh K.B."/>
            <person name="Datta S.K."/>
            <person name="Jackson S.A."/>
            <person name="Wang J."/>
            <person name="Cook D.R."/>
        </authorList>
    </citation>
    <scope>NUCLEOTIDE SEQUENCE [LARGE SCALE GENOMIC DNA]</scope>
    <source>
        <strain evidence="4">cv. CDC Frontier</strain>
    </source>
</reference>
<dbReference type="GO" id="GO:0005783">
    <property type="term" value="C:endoplasmic reticulum"/>
    <property type="evidence" value="ECO:0007669"/>
    <property type="project" value="TreeGrafter"/>
</dbReference>
<dbReference type="eggNOG" id="KOG1180">
    <property type="taxonomic scope" value="Eukaryota"/>
</dbReference>
<evidence type="ECO:0000313" key="5">
    <source>
        <dbReference type="RefSeq" id="XP_004502114.1"/>
    </source>
</evidence>
<dbReference type="PaxDb" id="3827-XP_004502114.1"/>
<dbReference type="GeneID" id="101499496"/>
<evidence type="ECO:0000256" key="1">
    <source>
        <dbReference type="ARBA" id="ARBA00024484"/>
    </source>
</evidence>
<protein>
    <submittedName>
        <fullName evidence="5">Long chain acyl-CoA synthetase 8</fullName>
    </submittedName>
</protein>
<dbReference type="InterPro" id="IPR045851">
    <property type="entry name" value="AMP-bd_C_sf"/>
</dbReference>
<evidence type="ECO:0000313" key="4">
    <source>
        <dbReference type="Proteomes" id="UP000087171"/>
    </source>
</evidence>
<reference evidence="5" key="2">
    <citation type="submission" date="2025-08" db="UniProtKB">
        <authorList>
            <consortium name="RefSeq"/>
        </authorList>
    </citation>
    <scope>IDENTIFICATION</scope>
    <source>
        <tissue evidence="5">Etiolated seedlings</tissue>
    </source>
</reference>
<dbReference type="Pfam" id="PF00501">
    <property type="entry name" value="AMP-binding"/>
    <property type="match status" value="1"/>
</dbReference>
<proteinExistence type="predicted"/>
<dbReference type="GO" id="GO:0016020">
    <property type="term" value="C:membrane"/>
    <property type="evidence" value="ECO:0007669"/>
    <property type="project" value="TreeGrafter"/>
</dbReference>
<dbReference type="PANTHER" id="PTHR43272">
    <property type="entry name" value="LONG-CHAIN-FATTY-ACID--COA LIGASE"/>
    <property type="match status" value="1"/>
</dbReference>
<dbReference type="KEGG" id="cam:101499496"/>
<dbReference type="PROSITE" id="PS00455">
    <property type="entry name" value="AMP_BINDING"/>
    <property type="match status" value="1"/>
</dbReference>
<accession>A0A1S2YCH0</accession>
<dbReference type="STRING" id="3827.A0A1S2YCH0"/>
<keyword evidence="2" id="KW-0812">Transmembrane</keyword>
<dbReference type="SUPFAM" id="SSF56801">
    <property type="entry name" value="Acetyl-CoA synthetase-like"/>
    <property type="match status" value="1"/>
</dbReference>
<dbReference type="RefSeq" id="XP_004502114.1">
    <property type="nucleotide sequence ID" value="XM_004502057.3"/>
</dbReference>
<dbReference type="GO" id="GO:0004467">
    <property type="term" value="F:long-chain fatty acid-CoA ligase activity"/>
    <property type="evidence" value="ECO:0007669"/>
    <property type="project" value="UniProtKB-EC"/>
</dbReference>
<dbReference type="Proteomes" id="UP000087171">
    <property type="component" value="Chromosome Ca5"/>
</dbReference>
<dbReference type="CDD" id="cd17639">
    <property type="entry name" value="LC_FACS_euk1"/>
    <property type="match status" value="1"/>
</dbReference>
<keyword evidence="2" id="KW-1133">Transmembrane helix</keyword>
<sequence length="726" mass="79489">MVDPNGSSSWLKNLNICETFGWKDHGEYGTVAAIVIGIIVPILLSALFMGKKKGKVRGVPAEVGGESGYVVRNARYSELVEVPWEGAPTMAHLFEQSCNKYTHNRFLGTRKLIGKEFVTSSDGRKFEKLHLGDYEWETYGEVFARVSNFASGLLKLGHDIDSRVAIFADTRAEWLIALQGCFRQNITVVTIYASLGEDALIHSLNETQVSTLICDPKLLKKLDAIRSKLTSIQNIIYFEDDSKDEHDFSGGLSDCTIASFGEVETLGKESPVEPSLPSKNAVAVVMYTSGSTGLPKGVMITHGNIVATTAAVMTVIPNLGSKDVYLAYLPLAHVFEMAAESVMLAAGVAIGYGTPQTLTDTSIKVMKGTKGDVSVLKPTLLTAVPAIIDRIRDGVLKKVEEKGGLAKKLFQFAYKRRLAAVKGSWLGAWGVEKLMWDTIVFKKIRTLLGGQIRFMLCGGAPLSGDSQHFINICVGAPIGQGYGLTETFAGAAFSEWDDNSVGRVGPPLPCVYIKLVSWEEGGYLSSDKPMPRGEIVVGGFSVTAGYFKNEEKTNEVFKVDEKGLRWFYTGDIGRFHPDGCLEIIDRKKDIVKLQHGEYISLGKVEAALSSCDYVDNLMVFADPFHNYCVALVVASHQSLEKWAQQSGIEYKDFPDLCNKPEAVTEVLQSISKTAKAAKLQKTEIPAKIKLLSEPWTPESGLVTAALKLKREQLKAKFNDDLLKLYA</sequence>
<evidence type="ECO:0000256" key="2">
    <source>
        <dbReference type="SAM" id="Phobius"/>
    </source>
</evidence>
<gene>
    <name evidence="5" type="primary">LOC101499496</name>
</gene>
<dbReference type="Gene3D" id="3.40.50.12780">
    <property type="entry name" value="N-terminal domain of ligase-like"/>
    <property type="match status" value="1"/>
</dbReference>
<dbReference type="PANTHER" id="PTHR43272:SF92">
    <property type="entry name" value="LONG CHAIN ACYL-COA SYNTHETASE 8"/>
    <property type="match status" value="1"/>
</dbReference>
<dbReference type="InterPro" id="IPR020845">
    <property type="entry name" value="AMP-binding_CS"/>
</dbReference>
<dbReference type="InterPro" id="IPR042099">
    <property type="entry name" value="ANL_N_sf"/>
</dbReference>
<feature type="domain" description="AMP-dependent synthetase/ligase" evidence="3">
    <location>
        <begin position="129"/>
        <end position="547"/>
    </location>
</feature>
<evidence type="ECO:0000259" key="3">
    <source>
        <dbReference type="Pfam" id="PF00501"/>
    </source>
</evidence>
<dbReference type="AlphaFoldDB" id="A0A1S2YCH0"/>
<dbReference type="OrthoDB" id="1700726at2759"/>
<keyword evidence="4" id="KW-1185">Reference proteome</keyword>